<comment type="caution">
    <text evidence="1">The sequence shown here is derived from an EMBL/GenBank/DDBJ whole genome shotgun (WGS) entry which is preliminary data.</text>
</comment>
<dbReference type="EMBL" id="JAOVZV010000005">
    <property type="protein sequence ID" value="MCX8532069.1"/>
    <property type="molecule type" value="Genomic_DNA"/>
</dbReference>
<protein>
    <submittedName>
        <fullName evidence="1">Uncharacterized protein</fullName>
    </submittedName>
</protein>
<sequence length="90" mass="9846">MHIQSPAGSYFRLFAPGINSVGIYTSGFTVFKVLNTPINATGNNLTLQISQFGSVDNYIDFTINGTYSEIVNRGPVTRTLSVTGHVKRDF</sequence>
<name>A0ABT3Y1T8_9FLAO</name>
<accession>A0ABT3Y1T8</accession>
<reference evidence="1" key="1">
    <citation type="submission" date="2022-10" db="EMBL/GenBank/DDBJ databases">
        <title>Chryseobacterium sp. nov., a novel bacterial species.</title>
        <authorList>
            <person name="Cao Y."/>
        </authorList>
    </citation>
    <scope>NUCLEOTIDE SEQUENCE</scope>
    <source>
        <strain evidence="1">KC 927</strain>
    </source>
</reference>
<organism evidence="1 2">
    <name type="scientific">Chryseobacterium luquanense</name>
    <dbReference type="NCBI Taxonomy" id="2983766"/>
    <lineage>
        <taxon>Bacteria</taxon>
        <taxon>Pseudomonadati</taxon>
        <taxon>Bacteroidota</taxon>
        <taxon>Flavobacteriia</taxon>
        <taxon>Flavobacteriales</taxon>
        <taxon>Weeksellaceae</taxon>
        <taxon>Chryseobacterium group</taxon>
        <taxon>Chryseobacterium</taxon>
    </lineage>
</organism>
<dbReference type="RefSeq" id="WP_267280684.1">
    <property type="nucleotide sequence ID" value="NZ_JAOVZV010000005.1"/>
</dbReference>
<keyword evidence="2" id="KW-1185">Reference proteome</keyword>
<proteinExistence type="predicted"/>
<evidence type="ECO:0000313" key="1">
    <source>
        <dbReference type="EMBL" id="MCX8532069.1"/>
    </source>
</evidence>
<dbReference type="Proteomes" id="UP001070176">
    <property type="component" value="Unassembled WGS sequence"/>
</dbReference>
<gene>
    <name evidence="1" type="ORF">OEA66_06855</name>
</gene>
<evidence type="ECO:0000313" key="2">
    <source>
        <dbReference type="Proteomes" id="UP001070176"/>
    </source>
</evidence>